<comment type="caution">
    <text evidence="2">The sequence shown here is derived from an EMBL/GenBank/DDBJ whole genome shotgun (WGS) entry which is preliminary data.</text>
</comment>
<name>A0A9P7YKE9_9HELO</name>
<accession>A0A9P7YKE9</accession>
<protein>
    <submittedName>
        <fullName evidence="2">Uncharacterized protein</fullName>
    </submittedName>
</protein>
<evidence type="ECO:0000313" key="2">
    <source>
        <dbReference type="EMBL" id="KAG9234633.1"/>
    </source>
</evidence>
<feature type="compositionally biased region" description="Acidic residues" evidence="1">
    <location>
        <begin position="26"/>
        <end position="38"/>
    </location>
</feature>
<proteinExistence type="predicted"/>
<sequence length="330" mass="37752">MEDSTDGEEEEEDVDEYEAQNGELEGGSEDKEEVEVEAEGSGGVIVEEEDIDEDPEPEVSSETKVEEFLARQAELALRQEDIAKAKAEGDWHPDELFVYERLLMRSFEELIPKEWKIDFPTLPELLFTDDLDKAFIKDHRPSSYRGARALKGLLSLGIRVKDKLDYGLPAERLIEKEILDYVKWSEQDGGYHRHRFIPVLSVVRARARQDISLISKTITDQMSFLAQRHRESLGYFADEEGNIQIDANRRTPPLLYGIIVAQKRAIFMTLDSTNPHAVIRHLRHFDFSDKPEGVWNGFAIAILVVAARNYMISIKDELEIDDTPLTDEDA</sequence>
<gene>
    <name evidence="2" type="ORF">BJ875DRAFT_504593</name>
</gene>
<feature type="compositionally biased region" description="Acidic residues" evidence="1">
    <location>
        <begin position="46"/>
        <end position="59"/>
    </location>
</feature>
<organism evidence="2 3">
    <name type="scientific">Amylocarpus encephaloides</name>
    <dbReference type="NCBI Taxonomy" id="45428"/>
    <lineage>
        <taxon>Eukaryota</taxon>
        <taxon>Fungi</taxon>
        <taxon>Dikarya</taxon>
        <taxon>Ascomycota</taxon>
        <taxon>Pezizomycotina</taxon>
        <taxon>Leotiomycetes</taxon>
        <taxon>Helotiales</taxon>
        <taxon>Helotiales incertae sedis</taxon>
        <taxon>Amylocarpus</taxon>
    </lineage>
</organism>
<feature type="compositionally biased region" description="Acidic residues" evidence="1">
    <location>
        <begin position="1"/>
        <end position="18"/>
    </location>
</feature>
<dbReference type="Proteomes" id="UP000824998">
    <property type="component" value="Unassembled WGS sequence"/>
</dbReference>
<reference evidence="2" key="1">
    <citation type="journal article" date="2021" name="IMA Fungus">
        <title>Genomic characterization of three marine fungi, including Emericellopsis atlantica sp. nov. with signatures of a generalist lifestyle and marine biomass degradation.</title>
        <authorList>
            <person name="Hagestad O.C."/>
            <person name="Hou L."/>
            <person name="Andersen J.H."/>
            <person name="Hansen E.H."/>
            <person name="Altermark B."/>
            <person name="Li C."/>
            <person name="Kuhnert E."/>
            <person name="Cox R.J."/>
            <person name="Crous P.W."/>
            <person name="Spatafora J.W."/>
            <person name="Lail K."/>
            <person name="Amirebrahimi M."/>
            <person name="Lipzen A."/>
            <person name="Pangilinan J."/>
            <person name="Andreopoulos W."/>
            <person name="Hayes R.D."/>
            <person name="Ng V."/>
            <person name="Grigoriev I.V."/>
            <person name="Jackson S.A."/>
            <person name="Sutton T.D.S."/>
            <person name="Dobson A.D.W."/>
            <person name="Rama T."/>
        </authorList>
    </citation>
    <scope>NUCLEOTIDE SEQUENCE</scope>
    <source>
        <strain evidence="2">TRa018bII</strain>
    </source>
</reference>
<feature type="region of interest" description="Disordered" evidence="1">
    <location>
        <begin position="1"/>
        <end position="63"/>
    </location>
</feature>
<dbReference type="OrthoDB" id="5286775at2759"/>
<dbReference type="AlphaFoldDB" id="A0A9P7YKE9"/>
<keyword evidence="3" id="KW-1185">Reference proteome</keyword>
<evidence type="ECO:0000256" key="1">
    <source>
        <dbReference type="SAM" id="MobiDB-lite"/>
    </source>
</evidence>
<evidence type="ECO:0000313" key="3">
    <source>
        <dbReference type="Proteomes" id="UP000824998"/>
    </source>
</evidence>
<dbReference type="EMBL" id="MU251457">
    <property type="protein sequence ID" value="KAG9234633.1"/>
    <property type="molecule type" value="Genomic_DNA"/>
</dbReference>